<organism evidence="2 3">
    <name type="scientific">Rhodotorula taiwanensis</name>
    <dbReference type="NCBI Taxonomy" id="741276"/>
    <lineage>
        <taxon>Eukaryota</taxon>
        <taxon>Fungi</taxon>
        <taxon>Dikarya</taxon>
        <taxon>Basidiomycota</taxon>
        <taxon>Pucciniomycotina</taxon>
        <taxon>Microbotryomycetes</taxon>
        <taxon>Sporidiobolales</taxon>
        <taxon>Sporidiobolaceae</taxon>
        <taxon>Rhodotorula</taxon>
    </lineage>
</organism>
<feature type="signal peptide" evidence="1">
    <location>
        <begin position="1"/>
        <end position="18"/>
    </location>
</feature>
<evidence type="ECO:0000256" key="1">
    <source>
        <dbReference type="SAM" id="SignalP"/>
    </source>
</evidence>
<evidence type="ECO:0008006" key="4">
    <source>
        <dbReference type="Google" id="ProtNLM"/>
    </source>
</evidence>
<dbReference type="EMBL" id="PJQD01000008">
    <property type="protein sequence ID" value="POY76059.1"/>
    <property type="molecule type" value="Genomic_DNA"/>
</dbReference>
<keyword evidence="1" id="KW-0732">Signal</keyword>
<keyword evidence="3" id="KW-1185">Reference proteome</keyword>
<dbReference type="AlphaFoldDB" id="A0A2S5BH05"/>
<comment type="caution">
    <text evidence="2">The sequence shown here is derived from an EMBL/GenBank/DDBJ whole genome shotgun (WGS) entry which is preliminary data.</text>
</comment>
<dbReference type="Proteomes" id="UP000237144">
    <property type="component" value="Unassembled WGS sequence"/>
</dbReference>
<name>A0A2S5BH05_9BASI</name>
<evidence type="ECO:0000313" key="2">
    <source>
        <dbReference type="EMBL" id="POY76059.1"/>
    </source>
</evidence>
<gene>
    <name evidence="2" type="ORF">BMF94_0782</name>
</gene>
<reference evidence="2 3" key="1">
    <citation type="journal article" date="2018" name="Front. Microbiol.">
        <title>Prospects for Fungal Bioremediation of Acidic Radioactive Waste Sites: Characterization and Genome Sequence of Rhodotorula taiwanensis MD1149.</title>
        <authorList>
            <person name="Tkavc R."/>
            <person name="Matrosova V.Y."/>
            <person name="Grichenko O.E."/>
            <person name="Gostincar C."/>
            <person name="Volpe R.P."/>
            <person name="Klimenkova P."/>
            <person name="Gaidamakova E.K."/>
            <person name="Zhou C.E."/>
            <person name="Stewart B.J."/>
            <person name="Lyman M.G."/>
            <person name="Malfatti S.A."/>
            <person name="Rubinfeld B."/>
            <person name="Courtot M."/>
            <person name="Singh J."/>
            <person name="Dalgard C.L."/>
            <person name="Hamilton T."/>
            <person name="Frey K.G."/>
            <person name="Gunde-Cimerman N."/>
            <person name="Dugan L."/>
            <person name="Daly M.J."/>
        </authorList>
    </citation>
    <scope>NUCLEOTIDE SEQUENCE [LARGE SCALE GENOMIC DNA]</scope>
    <source>
        <strain evidence="2 3">MD1149</strain>
    </source>
</reference>
<sequence>MLLLRLALCIAAVACAFCAPLSVLREPNSASNDLDTFVSGLDSEDSGSVLLGSGFANGLSSLLRTGVDETVGAGLAGVGPPRLPATRVTLNFGISVDVGELPEASENGLPSSMSSSLLTGDASDRSFAPFSVGNVGAAVAEAGASASTTPVNAISLDG</sequence>
<protein>
    <recommendedName>
        <fullName evidence="4">Secreted protein</fullName>
    </recommendedName>
</protein>
<evidence type="ECO:0000313" key="3">
    <source>
        <dbReference type="Proteomes" id="UP000237144"/>
    </source>
</evidence>
<accession>A0A2S5BH05</accession>
<proteinExistence type="predicted"/>
<feature type="chain" id="PRO_5015565302" description="Secreted protein" evidence="1">
    <location>
        <begin position="19"/>
        <end position="158"/>
    </location>
</feature>